<dbReference type="PROSITE" id="PS00195">
    <property type="entry name" value="GLUTAREDOXIN_1"/>
    <property type="match status" value="1"/>
</dbReference>
<dbReference type="PANTHER" id="PTHR34386:SF1">
    <property type="entry name" value="GLUTAREDOXIN-LIKE PROTEIN NRDH"/>
    <property type="match status" value="1"/>
</dbReference>
<dbReference type="InterPro" id="IPR051548">
    <property type="entry name" value="Grx-like_ET"/>
</dbReference>
<accession>A0A1S8MGJ0</accession>
<dbReference type="InterPro" id="IPR011911">
    <property type="entry name" value="GlrX_YruB"/>
</dbReference>
<dbReference type="KEGG" id="crw:CROST_036140"/>
<dbReference type="InterPro" id="IPR011767">
    <property type="entry name" value="GLR_AS"/>
</dbReference>
<dbReference type="Proteomes" id="UP000190951">
    <property type="component" value="Chromosome"/>
</dbReference>
<dbReference type="InterPro" id="IPR002109">
    <property type="entry name" value="Glutaredoxin"/>
</dbReference>
<dbReference type="PROSITE" id="PS51354">
    <property type="entry name" value="GLUTAREDOXIN_2"/>
    <property type="match status" value="1"/>
</dbReference>
<organism evidence="1 2">
    <name type="scientific">Clostridium felsineum</name>
    <dbReference type="NCBI Taxonomy" id="36839"/>
    <lineage>
        <taxon>Bacteria</taxon>
        <taxon>Bacillati</taxon>
        <taxon>Bacillota</taxon>
        <taxon>Clostridia</taxon>
        <taxon>Eubacteriales</taxon>
        <taxon>Clostridiaceae</taxon>
        <taxon>Clostridium</taxon>
    </lineage>
</organism>
<dbReference type="PANTHER" id="PTHR34386">
    <property type="entry name" value="GLUTAREDOXIN"/>
    <property type="match status" value="1"/>
</dbReference>
<dbReference type="STRING" id="84029.CROST_38560"/>
<dbReference type="GO" id="GO:0045454">
    <property type="term" value="P:cell redox homeostasis"/>
    <property type="evidence" value="ECO:0007669"/>
    <property type="project" value="TreeGrafter"/>
</dbReference>
<sequence>MVKVYSTTTCPWCTKAKSYLASKNIDFIDANVQDDMNARDEMLNLSHQNGVPVINIDGNIVIGFDKAKIDELLNLS</sequence>
<name>A0A1S8MGJ0_9CLOT</name>
<dbReference type="Gene3D" id="3.40.30.10">
    <property type="entry name" value="Glutaredoxin"/>
    <property type="match status" value="1"/>
</dbReference>
<proteinExistence type="predicted"/>
<dbReference type="EMBL" id="CP096983">
    <property type="protein sequence ID" value="URZ12869.1"/>
    <property type="molecule type" value="Genomic_DNA"/>
</dbReference>
<dbReference type="NCBIfam" id="TIGR02196">
    <property type="entry name" value="GlrX_YruB"/>
    <property type="match status" value="1"/>
</dbReference>
<reference evidence="1 2" key="1">
    <citation type="submission" date="2022-04" db="EMBL/GenBank/DDBJ databases">
        <title>Genome sequence of C. roseum typestrain.</title>
        <authorList>
            <person name="Poehlein A."/>
            <person name="Schoch T."/>
            <person name="Duerre P."/>
            <person name="Daniel R."/>
        </authorList>
    </citation>
    <scope>NUCLEOTIDE SEQUENCE [LARGE SCALE GENOMIC DNA]</scope>
    <source>
        <strain evidence="1 2">DSM 7320</strain>
    </source>
</reference>
<gene>
    <name evidence="1" type="primary">grxC</name>
    <name evidence="1" type="ORF">CROST_036140</name>
</gene>
<evidence type="ECO:0000313" key="2">
    <source>
        <dbReference type="Proteomes" id="UP000190951"/>
    </source>
</evidence>
<protein>
    <submittedName>
        <fullName evidence="1">Glutaredoxin 3</fullName>
    </submittedName>
</protein>
<keyword evidence="2" id="KW-1185">Reference proteome</keyword>
<dbReference type="AlphaFoldDB" id="A0A1S8MGJ0"/>
<dbReference type="CDD" id="cd02976">
    <property type="entry name" value="NrdH"/>
    <property type="match status" value="1"/>
</dbReference>
<dbReference type="InterPro" id="IPR036249">
    <property type="entry name" value="Thioredoxin-like_sf"/>
</dbReference>
<dbReference type="GO" id="GO:0009055">
    <property type="term" value="F:electron transfer activity"/>
    <property type="evidence" value="ECO:0007669"/>
    <property type="project" value="TreeGrafter"/>
</dbReference>
<dbReference type="SUPFAM" id="SSF52833">
    <property type="entry name" value="Thioredoxin-like"/>
    <property type="match status" value="1"/>
</dbReference>
<evidence type="ECO:0000313" key="1">
    <source>
        <dbReference type="EMBL" id="URZ12869.1"/>
    </source>
</evidence>
<dbReference type="RefSeq" id="WP_077832249.1">
    <property type="nucleotide sequence ID" value="NZ_CP096983.1"/>
</dbReference>
<dbReference type="Pfam" id="PF00462">
    <property type="entry name" value="Glutaredoxin"/>
    <property type="match status" value="1"/>
</dbReference>